<protein>
    <submittedName>
        <fullName evidence="2">Uncharacterized protein</fullName>
    </submittedName>
</protein>
<feature type="non-terminal residue" evidence="2">
    <location>
        <position position="90"/>
    </location>
</feature>
<comment type="caution">
    <text evidence="2">The sequence shown here is derived from an EMBL/GenBank/DDBJ whole genome shotgun (WGS) entry which is preliminary data.</text>
</comment>
<evidence type="ECO:0000313" key="2">
    <source>
        <dbReference type="EMBL" id="RAI32174.1"/>
    </source>
</evidence>
<keyword evidence="1" id="KW-0472">Membrane</keyword>
<proteinExistence type="predicted"/>
<keyword evidence="3" id="KW-1185">Reference proteome</keyword>
<reference evidence="2 3" key="1">
    <citation type="submission" date="2017-07" db="EMBL/GenBank/DDBJ databases">
        <title>Draft Genome Sequences of Select Purple Nonsulfur Bacteria.</title>
        <authorList>
            <person name="Lasarre B."/>
            <person name="Mckinlay J.B."/>
        </authorList>
    </citation>
    <scope>NUCLEOTIDE SEQUENCE [LARGE SCALE GENOMIC DNA]</scope>
    <source>
        <strain evidence="2 3">DSM 5909</strain>
    </source>
</reference>
<dbReference type="Proteomes" id="UP000249130">
    <property type="component" value="Unassembled WGS sequence"/>
</dbReference>
<gene>
    <name evidence="2" type="ORF">CH341_32310</name>
</gene>
<dbReference type="EMBL" id="NPEX01000825">
    <property type="protein sequence ID" value="RAI32174.1"/>
    <property type="molecule type" value="Genomic_DNA"/>
</dbReference>
<keyword evidence="1" id="KW-1133">Transmembrane helix</keyword>
<accession>A0A327K2Q8</accession>
<keyword evidence="1" id="KW-0812">Transmembrane</keyword>
<feature type="non-terminal residue" evidence="2">
    <location>
        <position position="1"/>
    </location>
</feature>
<organism evidence="2 3">
    <name type="scientific">Rhodoplanes roseus</name>
    <dbReference type="NCBI Taxonomy" id="29409"/>
    <lineage>
        <taxon>Bacteria</taxon>
        <taxon>Pseudomonadati</taxon>
        <taxon>Pseudomonadota</taxon>
        <taxon>Alphaproteobacteria</taxon>
        <taxon>Hyphomicrobiales</taxon>
        <taxon>Nitrobacteraceae</taxon>
        <taxon>Rhodoplanes</taxon>
    </lineage>
</organism>
<dbReference type="AlphaFoldDB" id="A0A327K2Q8"/>
<evidence type="ECO:0000256" key="1">
    <source>
        <dbReference type="SAM" id="Phobius"/>
    </source>
</evidence>
<sequence>AGAALRGDLLASLRRGIGDHGDRGARRLLIPGRRLRLLLTLGRLLVLSLLLRLPLLLSGVLIEIAAFLMARGLGGLFAAALGRLRAFRRC</sequence>
<name>A0A327K2Q8_9BRAD</name>
<feature type="transmembrane region" description="Helical" evidence="1">
    <location>
        <begin position="61"/>
        <end position="81"/>
    </location>
</feature>
<evidence type="ECO:0000313" key="3">
    <source>
        <dbReference type="Proteomes" id="UP000249130"/>
    </source>
</evidence>